<dbReference type="RefSeq" id="WP_012993382.1">
    <property type="nucleotide sequence ID" value="NZ_NBZD01000001.1"/>
</dbReference>
<dbReference type="AlphaFoldDB" id="A0A2J8B4P4"/>
<dbReference type="Gene3D" id="3.40.30.10">
    <property type="entry name" value="Glutaredoxin"/>
    <property type="match status" value="1"/>
</dbReference>
<dbReference type="Proteomes" id="UP000236394">
    <property type="component" value="Unassembled WGS sequence"/>
</dbReference>
<name>A0A2J8B4P4_9FIRM</name>
<accession>A0A2J8B4P4</accession>
<dbReference type="InterPro" id="IPR012336">
    <property type="entry name" value="Thioredoxin-like_fold"/>
</dbReference>
<sequence length="85" mass="9649">MQKVTIFILKDCPFCKKAQKMLSELKSAYPELSGIEVEIIDEAVEPALADCYDYYYVPAFYVNGVKKHEGIVDKSKVENILRSAL</sequence>
<gene>
    <name evidence="2" type="ORF">B7R76_02215</name>
</gene>
<proteinExistence type="predicted"/>
<feature type="domain" description="Thioredoxin-like fold" evidence="1">
    <location>
        <begin position="4"/>
        <end position="81"/>
    </location>
</feature>
<protein>
    <submittedName>
        <fullName evidence="2">Thioredoxin family protein</fullName>
    </submittedName>
</protein>
<evidence type="ECO:0000313" key="3">
    <source>
        <dbReference type="Proteomes" id="UP000236394"/>
    </source>
</evidence>
<organism evidence="2 3">
    <name type="scientific">Mageeibacillus indolicus</name>
    <dbReference type="NCBI Taxonomy" id="884684"/>
    <lineage>
        <taxon>Bacteria</taxon>
        <taxon>Bacillati</taxon>
        <taxon>Bacillota</taxon>
        <taxon>Clostridia</taxon>
        <taxon>Eubacteriales</taxon>
        <taxon>Oscillospiraceae</taxon>
        <taxon>Mageeibacillus</taxon>
    </lineage>
</organism>
<dbReference type="PROSITE" id="PS51354">
    <property type="entry name" value="GLUTAREDOXIN_2"/>
    <property type="match status" value="1"/>
</dbReference>
<dbReference type="OMA" id="QYDYYYV"/>
<dbReference type="InterPro" id="IPR036249">
    <property type="entry name" value="Thioredoxin-like_sf"/>
</dbReference>
<dbReference type="PROSITE" id="PS00195">
    <property type="entry name" value="GLUTAREDOXIN_1"/>
    <property type="match status" value="1"/>
</dbReference>
<dbReference type="Pfam" id="PF13192">
    <property type="entry name" value="Thioredoxin_3"/>
    <property type="match status" value="1"/>
</dbReference>
<dbReference type="InterPro" id="IPR011767">
    <property type="entry name" value="GLR_AS"/>
</dbReference>
<reference evidence="3" key="1">
    <citation type="submission" date="2017-04" db="EMBL/GenBank/DDBJ databases">
        <authorList>
            <person name="Bumgarner R.E."/>
            <person name="Fredricks D.N."/>
            <person name="Srinivasan S."/>
        </authorList>
    </citation>
    <scope>NUCLEOTIDE SEQUENCE [LARGE SCALE GENOMIC DNA]</scope>
    <source>
        <strain evidence="3">KA00405</strain>
    </source>
</reference>
<evidence type="ECO:0000313" key="2">
    <source>
        <dbReference type="EMBL" id="PNH19716.1"/>
    </source>
</evidence>
<evidence type="ECO:0000259" key="1">
    <source>
        <dbReference type="Pfam" id="PF13192"/>
    </source>
</evidence>
<dbReference type="SUPFAM" id="SSF52833">
    <property type="entry name" value="Thioredoxin-like"/>
    <property type="match status" value="1"/>
</dbReference>
<comment type="caution">
    <text evidence="2">The sequence shown here is derived from an EMBL/GenBank/DDBJ whole genome shotgun (WGS) entry which is preliminary data.</text>
</comment>
<dbReference type="EMBL" id="NBZD01000001">
    <property type="protein sequence ID" value="PNH19716.1"/>
    <property type="molecule type" value="Genomic_DNA"/>
</dbReference>